<sequence length="434" mass="51022">MNDLFRVKLQERGTSEIESFASYIYRLAYEHGVSAGEIVRYVFSQDTDEINAYKENNKDPKSISCHELVGTGGAVTLLVDYFEKLTGEAFYKSTFWFLKAAFARCAREVRKEVNWCPECFKEMELKGVTPYFKLIWHVNSISHCSIHRTPLMSVCSKCGKNQNTCVRKYSNHLCQHCRKNLSERTRALRKIEYSDSWNFTGADVLNLFNELSQVERKEMAEDGIVKSYEYILTSFLNAKDYEMLDVLSGFNIPVITVKRKVSLLVARRFAYVLNISLYDIITANVMQTTFDMDYELPNYGPNFMKPKKRIKKNHSRILIKIHKYLSDQDCPPSLRQVAEYVGVSVGYLEYRYKDLAKKIIIEHREYQCKIMLHKKYHAQKMALDFFFNEKYKRYNKSRRQAYKVLREETMLPKFVLKHAIQIAYNAMNDSILIY</sequence>
<evidence type="ECO:0000313" key="2">
    <source>
        <dbReference type="EMBL" id="VAW65875.1"/>
    </source>
</evidence>
<gene>
    <name evidence="2" type="ORF">MNBD_GAMMA11-3450</name>
</gene>
<accession>A0A3B0XC79</accession>
<dbReference type="Pfam" id="PF06527">
    <property type="entry name" value="TniQ"/>
    <property type="match status" value="1"/>
</dbReference>
<evidence type="ECO:0000259" key="1">
    <source>
        <dbReference type="Pfam" id="PF06527"/>
    </source>
</evidence>
<dbReference type="EMBL" id="UOFG01000258">
    <property type="protein sequence ID" value="VAW65875.1"/>
    <property type="molecule type" value="Genomic_DNA"/>
</dbReference>
<feature type="domain" description="TniQ" evidence="1">
    <location>
        <begin position="15"/>
        <end position="151"/>
    </location>
</feature>
<dbReference type="InterPro" id="IPR009492">
    <property type="entry name" value="TniQ"/>
</dbReference>
<proteinExistence type="predicted"/>
<reference evidence="2" key="1">
    <citation type="submission" date="2018-06" db="EMBL/GenBank/DDBJ databases">
        <authorList>
            <person name="Zhirakovskaya E."/>
        </authorList>
    </citation>
    <scope>NUCLEOTIDE SEQUENCE</scope>
</reference>
<organism evidence="2">
    <name type="scientific">hydrothermal vent metagenome</name>
    <dbReference type="NCBI Taxonomy" id="652676"/>
    <lineage>
        <taxon>unclassified sequences</taxon>
        <taxon>metagenomes</taxon>
        <taxon>ecological metagenomes</taxon>
    </lineage>
</organism>
<protein>
    <recommendedName>
        <fullName evidence="1">TniQ domain-containing protein</fullName>
    </recommendedName>
</protein>
<name>A0A3B0XC79_9ZZZZ</name>
<dbReference type="AlphaFoldDB" id="A0A3B0XC79"/>